<comment type="caution">
    <text evidence="7">The sequence shown here is derived from an EMBL/GenBank/DDBJ whole genome shotgun (WGS) entry which is preliminary data.</text>
</comment>
<dbReference type="InterPro" id="IPR047594">
    <property type="entry name" value="MoaC_bact/euk"/>
</dbReference>
<keyword evidence="8" id="KW-1185">Reference proteome</keyword>
<dbReference type="GO" id="GO:0006777">
    <property type="term" value="P:Mo-molybdopterin cofactor biosynthetic process"/>
    <property type="evidence" value="ECO:0007669"/>
    <property type="project" value="UniProtKB-KW"/>
</dbReference>
<dbReference type="EMBL" id="LODT01000037">
    <property type="protein sequence ID" value="KYQ90090.1"/>
    <property type="molecule type" value="Genomic_DNA"/>
</dbReference>
<gene>
    <name evidence="7" type="ORF">DLAC_11740</name>
</gene>
<dbReference type="OrthoDB" id="429626at2759"/>
<dbReference type="NCBIfam" id="TIGR00581">
    <property type="entry name" value="moaC"/>
    <property type="match status" value="1"/>
</dbReference>
<protein>
    <recommendedName>
        <fullName evidence="3">cyclic pyranopterin monophosphate synthase</fullName>
        <ecNumber evidence="3">4.6.1.17</ecNumber>
    </recommendedName>
</protein>
<organism evidence="7 8">
    <name type="scientific">Tieghemostelium lacteum</name>
    <name type="common">Slime mold</name>
    <name type="synonym">Dictyostelium lacteum</name>
    <dbReference type="NCBI Taxonomy" id="361077"/>
    <lineage>
        <taxon>Eukaryota</taxon>
        <taxon>Amoebozoa</taxon>
        <taxon>Evosea</taxon>
        <taxon>Eumycetozoa</taxon>
        <taxon>Dictyostelia</taxon>
        <taxon>Dictyosteliales</taxon>
        <taxon>Raperosteliaceae</taxon>
        <taxon>Tieghemostelium</taxon>
    </lineage>
</organism>
<evidence type="ECO:0000256" key="5">
    <source>
        <dbReference type="ARBA" id="ARBA00023239"/>
    </source>
</evidence>
<comment type="catalytic activity">
    <reaction evidence="1">
        <text>(8S)-3',8-cyclo-7,8-dihydroguanosine 5'-triphosphate = cyclic pyranopterin phosphate + diphosphate</text>
        <dbReference type="Rhea" id="RHEA:49580"/>
        <dbReference type="ChEBI" id="CHEBI:33019"/>
        <dbReference type="ChEBI" id="CHEBI:59648"/>
        <dbReference type="ChEBI" id="CHEBI:131766"/>
        <dbReference type="EC" id="4.6.1.17"/>
    </reaction>
</comment>
<dbReference type="AlphaFoldDB" id="A0A151Z809"/>
<dbReference type="NCBIfam" id="NF006870">
    <property type="entry name" value="PRK09364.1"/>
    <property type="match status" value="1"/>
</dbReference>
<dbReference type="InterPro" id="IPR002820">
    <property type="entry name" value="Mopterin_CF_biosynth-C_dom"/>
</dbReference>
<dbReference type="PANTHER" id="PTHR22960">
    <property type="entry name" value="MOLYBDOPTERIN COFACTOR SYNTHESIS PROTEIN A"/>
    <property type="match status" value="1"/>
</dbReference>
<dbReference type="Gene3D" id="3.30.70.640">
    <property type="entry name" value="Molybdopterin cofactor biosynthesis C (MoaC) domain"/>
    <property type="match status" value="1"/>
</dbReference>
<accession>A0A151Z809</accession>
<dbReference type="Proteomes" id="UP000076078">
    <property type="component" value="Unassembled WGS sequence"/>
</dbReference>
<evidence type="ECO:0000259" key="6">
    <source>
        <dbReference type="Pfam" id="PF01967"/>
    </source>
</evidence>
<dbReference type="SUPFAM" id="SSF55040">
    <property type="entry name" value="Molybdenum cofactor biosynthesis protein C, MoaC"/>
    <property type="match status" value="1"/>
</dbReference>
<feature type="domain" description="Molybdopterin cofactor biosynthesis C (MoaC)" evidence="6">
    <location>
        <begin position="46"/>
        <end position="190"/>
    </location>
</feature>
<dbReference type="InParanoid" id="A0A151Z809"/>
<name>A0A151Z809_TIELA</name>
<dbReference type="Pfam" id="PF01967">
    <property type="entry name" value="MoaC"/>
    <property type="match status" value="1"/>
</dbReference>
<evidence type="ECO:0000256" key="4">
    <source>
        <dbReference type="ARBA" id="ARBA00023150"/>
    </source>
</evidence>
<dbReference type="GO" id="GO:0061798">
    <property type="term" value="F:GTP 3',8'-cyclase activity"/>
    <property type="evidence" value="ECO:0007669"/>
    <property type="project" value="TreeGrafter"/>
</dbReference>
<keyword evidence="5" id="KW-0456">Lyase</keyword>
<evidence type="ECO:0000256" key="2">
    <source>
        <dbReference type="ARBA" id="ARBA00005046"/>
    </source>
</evidence>
<dbReference type="GO" id="GO:0061799">
    <property type="term" value="F:cyclic pyranopterin monophosphate synthase activity"/>
    <property type="evidence" value="ECO:0007669"/>
    <property type="project" value="UniProtKB-EC"/>
</dbReference>
<dbReference type="EC" id="4.6.1.17" evidence="3"/>
<comment type="pathway">
    <text evidence="2">Cofactor biosynthesis; molybdopterin biosynthesis.</text>
</comment>
<evidence type="ECO:0000313" key="7">
    <source>
        <dbReference type="EMBL" id="KYQ90090.1"/>
    </source>
</evidence>
<dbReference type="InterPro" id="IPR036522">
    <property type="entry name" value="MoaC_sf"/>
</dbReference>
<dbReference type="CDD" id="cd01420">
    <property type="entry name" value="MoaC_PE"/>
    <property type="match status" value="1"/>
</dbReference>
<dbReference type="InterPro" id="IPR023045">
    <property type="entry name" value="MoaC"/>
</dbReference>
<sequence length="196" mass="21886">MNRVFYNFPKNVQYLKCYYYSTSNSGGRNTLNDITHINKETQMPTMVDVSDKQITKREAHARSFVIFPDNILNKLIESDQKKNSVEIQSKKGPVFATSIVAGTMAAKSTHNLIPFCHPVSIESCNFNIDILDDMKTIRVDCIVSTHNKTGVEMEALTGCSLASLTIYDMLKALTKEITISETKLISKTGGKSSFSQ</sequence>
<dbReference type="OMA" id="IWDMVKS"/>
<keyword evidence="4" id="KW-0501">Molybdenum cofactor biosynthesis</keyword>
<evidence type="ECO:0000313" key="8">
    <source>
        <dbReference type="Proteomes" id="UP000076078"/>
    </source>
</evidence>
<dbReference type="STRING" id="361077.A0A151Z809"/>
<evidence type="ECO:0000256" key="3">
    <source>
        <dbReference type="ARBA" id="ARBA00012575"/>
    </source>
</evidence>
<proteinExistence type="predicted"/>
<reference evidence="7 8" key="1">
    <citation type="submission" date="2015-12" db="EMBL/GenBank/DDBJ databases">
        <title>Dictyostelia acquired genes for synthesis and detection of signals that induce cell-type specialization by lateral gene transfer from prokaryotes.</title>
        <authorList>
            <person name="Gloeckner G."/>
            <person name="Schaap P."/>
        </authorList>
    </citation>
    <scope>NUCLEOTIDE SEQUENCE [LARGE SCALE GENOMIC DNA]</scope>
    <source>
        <strain evidence="7 8">TK</strain>
    </source>
</reference>
<dbReference type="PANTHER" id="PTHR22960:SF0">
    <property type="entry name" value="MOLYBDENUM COFACTOR BIOSYNTHESIS PROTEIN 1"/>
    <property type="match status" value="1"/>
</dbReference>
<dbReference type="UniPathway" id="UPA00344"/>
<evidence type="ECO:0000256" key="1">
    <source>
        <dbReference type="ARBA" id="ARBA00001637"/>
    </source>
</evidence>
<dbReference type="InterPro" id="IPR050105">
    <property type="entry name" value="MoCo_biosynth_MoaA/MoaC"/>
</dbReference>